<dbReference type="EMBL" id="JBBYHS010000016">
    <property type="protein sequence ID" value="MEL1255215.1"/>
    <property type="molecule type" value="Genomic_DNA"/>
</dbReference>
<name>A0ABU9IRX6_9FLAO</name>
<gene>
    <name evidence="2" type="ORF">AAEO57_15610</name>
</gene>
<evidence type="ECO:0000313" key="3">
    <source>
        <dbReference type="Proteomes" id="UP001485226"/>
    </source>
</evidence>
<accession>A0ABU9IRX6</accession>
<sequence length="256" mass="28703">MSNTIKIVTLFFIITFVCAACVNDDLVPVYEEQKAGKVVIRGYNALQDSVQISLNGKLLVMSKHDAFVKKVENNYEFVYYNDISRKIDIINKKTNEILKSYNFTKSKPIDTLSFYVKENIWIENVLSYKPGKLTGTGRTGFRFIFPGVNLYSKSGYSGALDAIIKKTNGQLLGIAENITNTSFSSFVEFPFSSPPIVSVEIVKHGTTESYVPEKKIIFQMALQNNKSKLIVLEEKATGNVFSGVEGTINLADYFTF</sequence>
<feature type="signal peptide" evidence="1">
    <location>
        <begin position="1"/>
        <end position="19"/>
    </location>
</feature>
<protein>
    <recommendedName>
        <fullName evidence="4">Lipoprotein</fullName>
    </recommendedName>
</protein>
<reference evidence="2 3" key="1">
    <citation type="submission" date="2024-04" db="EMBL/GenBank/DDBJ databases">
        <title>Flavobacterium sp. DGU38 16S ribosomal RNA gene Genome sequencing and assembly.</title>
        <authorList>
            <person name="Park S."/>
        </authorList>
    </citation>
    <scope>NUCLEOTIDE SEQUENCE [LARGE SCALE GENOMIC DNA]</scope>
    <source>
        <strain evidence="2 3">DGU38</strain>
    </source>
</reference>
<dbReference type="RefSeq" id="WP_341693959.1">
    <property type="nucleotide sequence ID" value="NZ_JBBYHS010000016.1"/>
</dbReference>
<dbReference type="Proteomes" id="UP001485226">
    <property type="component" value="Unassembled WGS sequence"/>
</dbReference>
<organism evidence="2 3">
    <name type="scientific">Flavobacterium calami</name>
    <dbReference type="NCBI Taxonomy" id="3139144"/>
    <lineage>
        <taxon>Bacteria</taxon>
        <taxon>Pseudomonadati</taxon>
        <taxon>Bacteroidota</taxon>
        <taxon>Flavobacteriia</taxon>
        <taxon>Flavobacteriales</taxon>
        <taxon>Flavobacteriaceae</taxon>
        <taxon>Flavobacterium</taxon>
    </lineage>
</organism>
<comment type="caution">
    <text evidence="2">The sequence shown here is derived from an EMBL/GenBank/DDBJ whole genome shotgun (WGS) entry which is preliminary data.</text>
</comment>
<keyword evidence="1" id="KW-0732">Signal</keyword>
<evidence type="ECO:0000313" key="2">
    <source>
        <dbReference type="EMBL" id="MEL1255215.1"/>
    </source>
</evidence>
<feature type="chain" id="PRO_5046985501" description="Lipoprotein" evidence="1">
    <location>
        <begin position="20"/>
        <end position="256"/>
    </location>
</feature>
<keyword evidence="3" id="KW-1185">Reference proteome</keyword>
<proteinExistence type="predicted"/>
<evidence type="ECO:0000256" key="1">
    <source>
        <dbReference type="SAM" id="SignalP"/>
    </source>
</evidence>
<evidence type="ECO:0008006" key="4">
    <source>
        <dbReference type="Google" id="ProtNLM"/>
    </source>
</evidence>